<feature type="domain" description="PAS" evidence="16">
    <location>
        <begin position="624"/>
        <end position="668"/>
    </location>
</feature>
<dbReference type="Gene3D" id="3.30.450.20">
    <property type="entry name" value="PAS domain"/>
    <property type="match status" value="1"/>
</dbReference>
<keyword evidence="7 14" id="KW-0812">Transmembrane</keyword>
<feature type="transmembrane region" description="Helical" evidence="14">
    <location>
        <begin position="468"/>
        <end position="488"/>
    </location>
</feature>
<dbReference type="Gene3D" id="1.10.287.130">
    <property type="match status" value="1"/>
</dbReference>
<feature type="transmembrane region" description="Helical" evidence="14">
    <location>
        <begin position="149"/>
        <end position="171"/>
    </location>
</feature>
<dbReference type="SUPFAM" id="SSF47384">
    <property type="entry name" value="Homodimeric domain of signal transducing histidine kinase"/>
    <property type="match status" value="1"/>
</dbReference>
<dbReference type="SMART" id="SM00091">
    <property type="entry name" value="PAS"/>
    <property type="match status" value="1"/>
</dbReference>
<dbReference type="CDD" id="cd00082">
    <property type="entry name" value="HisKA"/>
    <property type="match status" value="1"/>
</dbReference>
<accession>R4YV73</accession>
<keyword evidence="18" id="KW-1185">Reference proteome</keyword>
<evidence type="ECO:0000256" key="14">
    <source>
        <dbReference type="SAM" id="Phobius"/>
    </source>
</evidence>
<dbReference type="Pfam" id="PF08448">
    <property type="entry name" value="PAS_4"/>
    <property type="match status" value="1"/>
</dbReference>
<evidence type="ECO:0000256" key="4">
    <source>
        <dbReference type="ARBA" id="ARBA00012438"/>
    </source>
</evidence>
<dbReference type="PROSITE" id="PS50109">
    <property type="entry name" value="HIS_KIN"/>
    <property type="match status" value="1"/>
</dbReference>
<dbReference type="InterPro" id="IPR001734">
    <property type="entry name" value="Na/solute_symporter"/>
</dbReference>
<dbReference type="InterPro" id="IPR005467">
    <property type="entry name" value="His_kinase_dom"/>
</dbReference>
<dbReference type="PANTHER" id="PTHR43065">
    <property type="entry name" value="SENSOR HISTIDINE KINASE"/>
    <property type="match status" value="1"/>
</dbReference>
<evidence type="ECO:0000256" key="9">
    <source>
        <dbReference type="ARBA" id="ARBA00022777"/>
    </source>
</evidence>
<feature type="transmembrane region" description="Helical" evidence="14">
    <location>
        <begin position="6"/>
        <end position="27"/>
    </location>
</feature>
<keyword evidence="13 14" id="KW-0472">Membrane</keyword>
<feature type="transmembrane region" description="Helical" evidence="14">
    <location>
        <begin position="65"/>
        <end position="87"/>
    </location>
</feature>
<keyword evidence="11 14" id="KW-1133">Transmembrane helix</keyword>
<feature type="transmembrane region" description="Helical" evidence="14">
    <location>
        <begin position="183"/>
        <end position="210"/>
    </location>
</feature>
<dbReference type="PROSITE" id="PS50112">
    <property type="entry name" value="PAS"/>
    <property type="match status" value="1"/>
</dbReference>
<dbReference type="InterPro" id="IPR036890">
    <property type="entry name" value="HATPase_C_sf"/>
</dbReference>
<dbReference type="GO" id="GO:0000155">
    <property type="term" value="F:phosphorelay sensor kinase activity"/>
    <property type="evidence" value="ECO:0007669"/>
    <property type="project" value="InterPro"/>
</dbReference>
<evidence type="ECO:0000256" key="13">
    <source>
        <dbReference type="ARBA" id="ARBA00023136"/>
    </source>
</evidence>
<dbReference type="InterPro" id="IPR004358">
    <property type="entry name" value="Sig_transdc_His_kin-like_C"/>
</dbReference>
<keyword evidence="10" id="KW-0067">ATP-binding</keyword>
<dbReference type="EC" id="2.7.13.3" evidence="4"/>
<dbReference type="GO" id="GO:0005524">
    <property type="term" value="F:ATP binding"/>
    <property type="evidence" value="ECO:0007669"/>
    <property type="project" value="UniProtKB-KW"/>
</dbReference>
<evidence type="ECO:0000256" key="2">
    <source>
        <dbReference type="ARBA" id="ARBA00004141"/>
    </source>
</evidence>
<evidence type="ECO:0000256" key="3">
    <source>
        <dbReference type="ARBA" id="ARBA00006434"/>
    </source>
</evidence>
<dbReference type="STRING" id="698738.OLEAN_C35230"/>
<evidence type="ECO:0000256" key="12">
    <source>
        <dbReference type="ARBA" id="ARBA00023012"/>
    </source>
</evidence>
<sequence>MSFSLIQLSLIVFGYLFFLFLAAYIVEQGWVPKRWVRHPVVYVLSLGVYASAWAFYGSVSMADQYGYGFLAYYMGISGAFVLSPILLKPILHITRTYQLSSLADLFAFRYRSRLAGVMVTLFTLAVALPLLTLQIAAVAESMHLLNADLPSTTLAFGFCITMVVFAILFGARHVSPREKHEGLVFALAFESLLKLIAITILGITALFFVFDGSGDMQSWLAANQEQLISRQTNLQEGPWRTLLLVFFAAAVVAPHMFHVTFTENLNPKALRPASWGLPLFLLLMSLSVPPILWAGIYLELEVPPEFYALGIGMALNSEILVIMAFVGGLAAASGVIIVTTLATAAMFLNHIVLPSYKPGPKQDFYQWLLWVRRYLIGAILLAAYGFYRIIGADIQITLLGILAFVAAVQFLPGVLGVLYWPKANRWGLITGLSVGILVWAYTLLLPLSHLTLGWEYSIALPATNMDNWHVAAMGSFGINLVLFIIVSLTTTQKESEKSAAEACSVDTVSRPSRKPLIAGNSNDIIISLSKPLGRYVAEREVHQALTDLSLPSYEDRPYALRRLRTRLEANLSGLMGPTVAHDIINRNLPFQANAELSEDIYQIEQRIEGFHDRLSGLAGELDNLRRYHRQTLERLPIGVCSVSDEGEVLMWNTAMEELTGITPGDVTGSRLTAAAEPWGSMLNEFLLDDAIHQHKKRIEQLGRPHWYNLHKSIIKASGGQPGGTVILVEDQTETQMLEEELMHSERLASIGRLAAGVAHEIGNPITGIDCLAQSMRYETDNKEILDMADQIQEQTKRVTRIVQSLMNFSHSGHLTTEHLPVNISTCIDEAIQLLRLSNEGRDIEYINECDPNWQVVGDSQRLVQVFINLLGNARDASPDFSSIRAFGHIDPHQVTLHVVDQGSGIAEDKLDHIFDPFFTTKEVGKGTGLGLALVYSIVEEHYGHISIDSPVPSHILDLQQSAPAPDTAFERNSAGTCVTLRLPKVQNHLLEDKSE</sequence>
<keyword evidence="6" id="KW-0808">Transferase</keyword>
<dbReference type="InterPro" id="IPR036097">
    <property type="entry name" value="HisK_dim/P_sf"/>
</dbReference>
<evidence type="ECO:0000256" key="10">
    <source>
        <dbReference type="ARBA" id="ARBA00022840"/>
    </source>
</evidence>
<dbReference type="SMART" id="SM00388">
    <property type="entry name" value="HisKA"/>
    <property type="match status" value="1"/>
</dbReference>
<feature type="transmembrane region" description="Helical" evidence="14">
    <location>
        <begin position="396"/>
        <end position="419"/>
    </location>
</feature>
<evidence type="ECO:0000256" key="1">
    <source>
        <dbReference type="ARBA" id="ARBA00000085"/>
    </source>
</evidence>
<dbReference type="InterPro" id="IPR000014">
    <property type="entry name" value="PAS"/>
</dbReference>
<dbReference type="NCBIfam" id="TIGR00229">
    <property type="entry name" value="sensory_box"/>
    <property type="match status" value="1"/>
</dbReference>
<feature type="transmembrane region" description="Helical" evidence="14">
    <location>
        <begin position="369"/>
        <end position="390"/>
    </location>
</feature>
<dbReference type="InterPro" id="IPR035965">
    <property type="entry name" value="PAS-like_dom_sf"/>
</dbReference>
<dbReference type="PROSITE" id="PS50283">
    <property type="entry name" value="NA_SOLUT_SYMP_3"/>
    <property type="match status" value="1"/>
</dbReference>
<dbReference type="InterPro" id="IPR003661">
    <property type="entry name" value="HisK_dim/P_dom"/>
</dbReference>
<dbReference type="CDD" id="cd00130">
    <property type="entry name" value="PAS"/>
    <property type="match status" value="1"/>
</dbReference>
<feature type="transmembrane region" description="Helical" evidence="14">
    <location>
        <begin position="273"/>
        <end position="298"/>
    </location>
</feature>
<reference evidence="17 18" key="1">
    <citation type="journal article" date="2013" name="Nat. Commun.">
        <title>Genome sequence and functional genomic analysis of the oil-degrading bacterium Oleispira antarctica.</title>
        <authorList>
            <person name="Kube M."/>
            <person name="Chernikova T.N."/>
            <person name="Al-Ramahi Y."/>
            <person name="Beloqui A."/>
            <person name="Lopez-Cortez N."/>
            <person name="Guazzaroni M.E."/>
            <person name="Heipieper H.J."/>
            <person name="Klages S."/>
            <person name="Kotsyurbenko O.R."/>
            <person name="Langer I."/>
            <person name="Nechitaylo T.Y."/>
            <person name="Lunsdorf H."/>
            <person name="Fernandez M."/>
            <person name="Juarez S."/>
            <person name="Ciordia S."/>
            <person name="Singer A."/>
            <person name="Kagan O."/>
            <person name="Egorova O."/>
            <person name="Petit P.A."/>
            <person name="Stogios P."/>
            <person name="Kim Y."/>
            <person name="Tchigvintsev A."/>
            <person name="Flick R."/>
            <person name="Denaro R."/>
            <person name="Genovese M."/>
            <person name="Albar J.P."/>
            <person name="Reva O.N."/>
            <person name="Martinez-Gomariz M."/>
            <person name="Tran H."/>
            <person name="Ferrer M."/>
            <person name="Savchenko A."/>
            <person name="Yakunin A.F."/>
            <person name="Yakimov M.M."/>
            <person name="Golyshina O.V."/>
            <person name="Reinhardt R."/>
            <person name="Golyshin P.N."/>
        </authorList>
    </citation>
    <scope>NUCLEOTIDE SEQUENCE [LARGE SCALE GENOMIC DNA]</scope>
</reference>
<evidence type="ECO:0000256" key="6">
    <source>
        <dbReference type="ARBA" id="ARBA00022679"/>
    </source>
</evidence>
<dbReference type="GO" id="GO:0022857">
    <property type="term" value="F:transmembrane transporter activity"/>
    <property type="evidence" value="ECO:0007669"/>
    <property type="project" value="InterPro"/>
</dbReference>
<feature type="transmembrane region" description="Helical" evidence="14">
    <location>
        <begin position="39"/>
        <end position="59"/>
    </location>
</feature>
<dbReference type="Gene3D" id="3.30.565.10">
    <property type="entry name" value="Histidine kinase-like ATPase, C-terminal domain"/>
    <property type="match status" value="1"/>
</dbReference>
<dbReference type="SMART" id="SM00387">
    <property type="entry name" value="HATPase_c"/>
    <property type="match status" value="1"/>
</dbReference>
<dbReference type="KEGG" id="oai:OLEAN_C35230"/>
<feature type="transmembrane region" description="Helical" evidence="14">
    <location>
        <begin position="242"/>
        <end position="261"/>
    </location>
</feature>
<dbReference type="Proteomes" id="UP000032749">
    <property type="component" value="Chromosome"/>
</dbReference>
<proteinExistence type="inferred from homology"/>
<dbReference type="HOGENOM" id="CLU_000445_22_1_6"/>
<dbReference type="AlphaFoldDB" id="R4YV73"/>
<dbReference type="InterPro" id="IPR013656">
    <property type="entry name" value="PAS_4"/>
</dbReference>
<keyword evidence="5" id="KW-0597">Phosphoprotein</keyword>
<dbReference type="Pfam" id="PF02518">
    <property type="entry name" value="HATPase_c"/>
    <property type="match status" value="1"/>
</dbReference>
<comment type="similarity">
    <text evidence="3">Belongs to the sodium:solute symporter (SSF) (TC 2.A.21) family.</text>
</comment>
<gene>
    <name evidence="17" type="ORF">OLEAN_C35230</name>
</gene>
<evidence type="ECO:0000313" key="18">
    <source>
        <dbReference type="Proteomes" id="UP000032749"/>
    </source>
</evidence>
<dbReference type="OrthoDB" id="9764438at2"/>
<comment type="subcellular location">
    <subcellularLocation>
        <location evidence="2">Membrane</location>
        <topology evidence="2">Multi-pass membrane protein</topology>
    </subcellularLocation>
</comment>
<dbReference type="Pfam" id="PF00512">
    <property type="entry name" value="HisKA"/>
    <property type="match status" value="1"/>
</dbReference>
<dbReference type="CDD" id="cd10322">
    <property type="entry name" value="SLC5sbd"/>
    <property type="match status" value="1"/>
</dbReference>
<evidence type="ECO:0000259" key="15">
    <source>
        <dbReference type="PROSITE" id="PS50109"/>
    </source>
</evidence>
<comment type="catalytic activity">
    <reaction evidence="1">
        <text>ATP + protein L-histidine = ADP + protein N-phospho-L-histidine.</text>
        <dbReference type="EC" id="2.7.13.3"/>
    </reaction>
</comment>
<dbReference type="PRINTS" id="PR00344">
    <property type="entry name" value="BCTRLSENSOR"/>
</dbReference>
<dbReference type="InterPro" id="IPR038377">
    <property type="entry name" value="Na/Glc_symporter_sf"/>
</dbReference>
<evidence type="ECO:0000256" key="11">
    <source>
        <dbReference type="ARBA" id="ARBA00022989"/>
    </source>
</evidence>
<dbReference type="GO" id="GO:0016020">
    <property type="term" value="C:membrane"/>
    <property type="evidence" value="ECO:0007669"/>
    <property type="project" value="UniProtKB-SubCell"/>
</dbReference>
<evidence type="ECO:0000313" key="17">
    <source>
        <dbReference type="EMBL" id="CCK77699.1"/>
    </source>
</evidence>
<evidence type="ECO:0000256" key="5">
    <source>
        <dbReference type="ARBA" id="ARBA00022553"/>
    </source>
</evidence>
<evidence type="ECO:0000256" key="8">
    <source>
        <dbReference type="ARBA" id="ARBA00022741"/>
    </source>
</evidence>
<feature type="transmembrane region" description="Helical" evidence="14">
    <location>
        <begin position="114"/>
        <end position="137"/>
    </location>
</feature>
<dbReference type="Gene3D" id="1.20.1730.10">
    <property type="entry name" value="Sodium/glucose cotransporter"/>
    <property type="match status" value="1"/>
</dbReference>
<dbReference type="PANTHER" id="PTHR43065:SF10">
    <property type="entry name" value="PEROXIDE STRESS-ACTIVATED HISTIDINE KINASE MAK3"/>
    <property type="match status" value="1"/>
</dbReference>
<dbReference type="PATRIC" id="fig|698738.3.peg.3665"/>
<feature type="domain" description="Histidine kinase" evidence="15">
    <location>
        <begin position="756"/>
        <end position="986"/>
    </location>
</feature>
<feature type="transmembrane region" description="Helical" evidence="14">
    <location>
        <begin position="426"/>
        <end position="448"/>
    </location>
</feature>
<dbReference type="SUPFAM" id="SSF55785">
    <property type="entry name" value="PYP-like sensor domain (PAS domain)"/>
    <property type="match status" value="1"/>
</dbReference>
<organism evidence="17 18">
    <name type="scientific">Oleispira antarctica RB-8</name>
    <dbReference type="NCBI Taxonomy" id="698738"/>
    <lineage>
        <taxon>Bacteria</taxon>
        <taxon>Pseudomonadati</taxon>
        <taxon>Pseudomonadota</taxon>
        <taxon>Gammaproteobacteria</taxon>
        <taxon>Oceanospirillales</taxon>
        <taxon>Oceanospirillaceae</taxon>
        <taxon>Oleispira</taxon>
    </lineage>
</organism>
<feature type="transmembrane region" description="Helical" evidence="14">
    <location>
        <begin position="318"/>
        <end position="348"/>
    </location>
</feature>
<protein>
    <recommendedName>
        <fullName evidence="4">histidine kinase</fullName>
        <ecNumber evidence="4">2.7.13.3</ecNumber>
    </recommendedName>
</protein>
<dbReference type="SUPFAM" id="SSF55874">
    <property type="entry name" value="ATPase domain of HSP90 chaperone/DNA topoisomerase II/histidine kinase"/>
    <property type="match status" value="1"/>
</dbReference>
<keyword evidence="9" id="KW-0418">Kinase</keyword>
<keyword evidence="8" id="KW-0547">Nucleotide-binding</keyword>
<evidence type="ECO:0000256" key="7">
    <source>
        <dbReference type="ARBA" id="ARBA00022692"/>
    </source>
</evidence>
<dbReference type="InterPro" id="IPR003594">
    <property type="entry name" value="HATPase_dom"/>
</dbReference>
<keyword evidence="12" id="KW-0902">Two-component regulatory system</keyword>
<dbReference type="EMBL" id="FO203512">
    <property type="protein sequence ID" value="CCK77699.1"/>
    <property type="molecule type" value="Genomic_DNA"/>
</dbReference>
<evidence type="ECO:0000259" key="16">
    <source>
        <dbReference type="PROSITE" id="PS50112"/>
    </source>
</evidence>
<name>R4YV73_OLEAN</name>